<evidence type="ECO:0000256" key="2">
    <source>
        <dbReference type="ARBA" id="ARBA00006528"/>
    </source>
</evidence>
<dbReference type="InterPro" id="IPR038770">
    <property type="entry name" value="Na+/solute_symporter_sf"/>
</dbReference>
<comment type="caution">
    <text evidence="8">The sequence shown here is derived from an EMBL/GenBank/DDBJ whole genome shotgun (WGS) entry which is preliminary data.</text>
</comment>
<dbReference type="PANTHER" id="PTHR10361:SF28">
    <property type="entry name" value="P3 PROTEIN-RELATED"/>
    <property type="match status" value="1"/>
</dbReference>
<feature type="transmembrane region" description="Helical" evidence="7">
    <location>
        <begin position="462"/>
        <end position="486"/>
    </location>
</feature>
<reference evidence="8 9" key="1">
    <citation type="journal article" date="2018" name="Nat. Ecol. Evol.">
        <title>Genomic signatures of mitonuclear coevolution across populations of Tigriopus californicus.</title>
        <authorList>
            <person name="Barreto F.S."/>
            <person name="Watson E.T."/>
            <person name="Lima T.G."/>
            <person name="Willett C.S."/>
            <person name="Edmands S."/>
            <person name="Li W."/>
            <person name="Burton R.S."/>
        </authorList>
    </citation>
    <scope>NUCLEOTIDE SEQUENCE [LARGE SCALE GENOMIC DNA]</scope>
    <source>
        <strain evidence="8 9">San Diego</strain>
    </source>
</reference>
<keyword evidence="4" id="KW-0769">Symport</keyword>
<evidence type="ECO:0000256" key="1">
    <source>
        <dbReference type="ARBA" id="ARBA00004141"/>
    </source>
</evidence>
<comment type="similarity">
    <text evidence="2">Belongs to the bile acid:sodium symporter (BASS) (TC 2.A.28) family.</text>
</comment>
<protein>
    <submittedName>
        <fullName evidence="8">Uncharacterized protein</fullName>
    </submittedName>
</protein>
<dbReference type="Proteomes" id="UP000318571">
    <property type="component" value="Chromosome 6"/>
</dbReference>
<evidence type="ECO:0000313" key="8">
    <source>
        <dbReference type="EMBL" id="TRY79712.1"/>
    </source>
</evidence>
<feature type="transmembrane region" description="Helical" evidence="7">
    <location>
        <begin position="245"/>
        <end position="267"/>
    </location>
</feature>
<comment type="subcellular location">
    <subcellularLocation>
        <location evidence="1">Membrane</location>
        <topology evidence="1">Multi-pass membrane protein</topology>
    </subcellularLocation>
</comment>
<sequence length="554" mass="62213">RHLRPPFLRVFFQFRLDTFVYQLIQIAMDTVFVRKWPLMEVVMGVLLLLGSLGPSEAFNVNDWRLDVLPLTLRGEELVQEELALSIQCVAEEGEEACQNLDQSHVNVHFEVDSKYFQFWIQEFSNYNYDEASDIWLESGYVPMELGSERNNTIRLRSAMLGIYALKFYYEDVDGEKQYFQASVPNEVDGTDISIARLVMARDSEKYMQYLNFFFTAILFVALFFMGIEIDINIVKQVLKKPIGPAIGFVSQFIFMPVAAYLVGRWILTQDYERLGLLILGSSPGGANSNFWTAMWGGDVNLSCTMTFISTLASFGMTSLWVFLLGAQYTAKDITMPYHMIAISLFSFIIPVGAGSLVKCKYGEKAVRVKNYAAKPFFALCLVVMPVVASFSNQYYFYLVTWRHLVAGLLVGTIGYVTGAGLAAICRQGRPQIIAISLETAIQNGGIAFVVLTMTFPSPYSEIGLFPVISFFFCSTGPILFVVFGIYELYRCATGQPTAWSEWRAGVKFRAVPAEDAEQAKTGKDPEFTLATDDDSNPIVKNLAGTLTFKPDTSR</sequence>
<evidence type="ECO:0000313" key="9">
    <source>
        <dbReference type="Proteomes" id="UP000318571"/>
    </source>
</evidence>
<keyword evidence="9" id="KW-1185">Reference proteome</keyword>
<keyword evidence="3 7" id="KW-0812">Transmembrane</keyword>
<evidence type="ECO:0000256" key="4">
    <source>
        <dbReference type="ARBA" id="ARBA00022847"/>
    </source>
</evidence>
<dbReference type="AlphaFoldDB" id="A0A553PPU8"/>
<dbReference type="GO" id="GO:0016020">
    <property type="term" value="C:membrane"/>
    <property type="evidence" value="ECO:0007669"/>
    <property type="project" value="UniProtKB-SubCell"/>
</dbReference>
<feature type="transmembrane region" description="Helical" evidence="7">
    <location>
        <begin position="403"/>
        <end position="425"/>
    </location>
</feature>
<keyword evidence="4" id="KW-0813">Transport</keyword>
<dbReference type="EMBL" id="VCGU01000002">
    <property type="protein sequence ID" value="TRY79712.1"/>
    <property type="molecule type" value="Genomic_DNA"/>
</dbReference>
<feature type="transmembrane region" description="Helical" evidence="7">
    <location>
        <begin position="206"/>
        <end position="225"/>
    </location>
</feature>
<dbReference type="GO" id="GO:0015293">
    <property type="term" value="F:symporter activity"/>
    <property type="evidence" value="ECO:0007669"/>
    <property type="project" value="UniProtKB-KW"/>
</dbReference>
<evidence type="ECO:0000256" key="7">
    <source>
        <dbReference type="SAM" id="Phobius"/>
    </source>
</evidence>
<keyword evidence="6 7" id="KW-0472">Membrane</keyword>
<dbReference type="PANTHER" id="PTHR10361">
    <property type="entry name" value="SODIUM-BILE ACID COTRANSPORTER"/>
    <property type="match status" value="1"/>
</dbReference>
<organism evidence="8 9">
    <name type="scientific">Tigriopus californicus</name>
    <name type="common">Marine copepod</name>
    <dbReference type="NCBI Taxonomy" id="6832"/>
    <lineage>
        <taxon>Eukaryota</taxon>
        <taxon>Metazoa</taxon>
        <taxon>Ecdysozoa</taxon>
        <taxon>Arthropoda</taxon>
        <taxon>Crustacea</taxon>
        <taxon>Multicrustacea</taxon>
        <taxon>Hexanauplia</taxon>
        <taxon>Copepoda</taxon>
        <taxon>Harpacticoida</taxon>
        <taxon>Harpacticidae</taxon>
        <taxon>Tigriopus</taxon>
    </lineage>
</organism>
<feature type="transmembrane region" description="Helical" evidence="7">
    <location>
        <begin position="299"/>
        <end position="323"/>
    </location>
</feature>
<dbReference type="InterPro" id="IPR002657">
    <property type="entry name" value="BilAc:Na_symport/Acr3"/>
</dbReference>
<feature type="transmembrane region" description="Helical" evidence="7">
    <location>
        <begin position="335"/>
        <end position="356"/>
    </location>
</feature>
<feature type="non-terminal residue" evidence="8">
    <location>
        <position position="1"/>
    </location>
</feature>
<proteinExistence type="inferred from homology"/>
<dbReference type="Gene3D" id="1.20.1530.20">
    <property type="match status" value="1"/>
</dbReference>
<feature type="transmembrane region" description="Helical" evidence="7">
    <location>
        <begin position="432"/>
        <end position="456"/>
    </location>
</feature>
<gene>
    <name evidence="8" type="ORF">TCAL_05989</name>
</gene>
<dbReference type="Pfam" id="PF01758">
    <property type="entry name" value="SBF"/>
    <property type="match status" value="1"/>
</dbReference>
<evidence type="ECO:0000256" key="6">
    <source>
        <dbReference type="ARBA" id="ARBA00023136"/>
    </source>
</evidence>
<dbReference type="InterPro" id="IPR004710">
    <property type="entry name" value="Bilac:Na_transpt"/>
</dbReference>
<evidence type="ECO:0000256" key="5">
    <source>
        <dbReference type="ARBA" id="ARBA00022989"/>
    </source>
</evidence>
<accession>A0A553PPU8</accession>
<feature type="transmembrane region" description="Helical" evidence="7">
    <location>
        <begin position="376"/>
        <end position="397"/>
    </location>
</feature>
<evidence type="ECO:0000256" key="3">
    <source>
        <dbReference type="ARBA" id="ARBA00022692"/>
    </source>
</evidence>
<name>A0A553PPU8_TIGCA</name>
<keyword evidence="5 7" id="KW-1133">Transmembrane helix</keyword>